<dbReference type="InterPro" id="IPR003307">
    <property type="entry name" value="W2_domain"/>
</dbReference>
<protein>
    <recommendedName>
        <fullName evidence="1">W2 domain-containing protein</fullName>
    </recommendedName>
</protein>
<dbReference type="Proteomes" id="UP000007819">
    <property type="component" value="Chromosome X"/>
</dbReference>
<accession>A0A8R2NWK5</accession>
<dbReference type="OrthoDB" id="514777at2759"/>
<dbReference type="Gene3D" id="1.25.40.180">
    <property type="match status" value="2"/>
</dbReference>
<evidence type="ECO:0000313" key="3">
    <source>
        <dbReference type="Proteomes" id="UP000007819"/>
    </source>
</evidence>
<evidence type="ECO:0000313" key="2">
    <source>
        <dbReference type="EnsemblMetazoa" id="XP_029347884.1"/>
    </source>
</evidence>
<name>A0A8R2NWK5_ACYPI</name>
<evidence type="ECO:0000259" key="1">
    <source>
        <dbReference type="Pfam" id="PF02020"/>
    </source>
</evidence>
<keyword evidence="3" id="KW-1185">Reference proteome</keyword>
<reference evidence="3" key="1">
    <citation type="submission" date="2010-06" db="EMBL/GenBank/DDBJ databases">
        <authorList>
            <person name="Jiang H."/>
            <person name="Abraham K."/>
            <person name="Ali S."/>
            <person name="Alsbrooks S.L."/>
            <person name="Anim B.N."/>
            <person name="Anosike U.S."/>
            <person name="Attaway T."/>
            <person name="Bandaranaike D.P."/>
            <person name="Battles P.K."/>
            <person name="Bell S.N."/>
            <person name="Bell A.V."/>
            <person name="Beltran B."/>
            <person name="Bickham C."/>
            <person name="Bustamante Y."/>
            <person name="Caleb T."/>
            <person name="Canada A."/>
            <person name="Cardenas V."/>
            <person name="Carter K."/>
            <person name="Chacko J."/>
            <person name="Chandrabose M.N."/>
            <person name="Chavez D."/>
            <person name="Chavez A."/>
            <person name="Chen L."/>
            <person name="Chu H.-S."/>
            <person name="Claassen K.J."/>
            <person name="Cockrell R."/>
            <person name="Collins M."/>
            <person name="Cooper J.A."/>
            <person name="Cree A."/>
            <person name="Curry S.M."/>
            <person name="Da Y."/>
            <person name="Dao M.D."/>
            <person name="Das B."/>
            <person name="Davila M.-L."/>
            <person name="Davy-Carroll L."/>
            <person name="Denson S."/>
            <person name="Dinh H."/>
            <person name="Ebong V.E."/>
            <person name="Edwards J.R."/>
            <person name="Egan A."/>
            <person name="El-Daye J."/>
            <person name="Escobedo L."/>
            <person name="Fernandez S."/>
            <person name="Fernando P.R."/>
            <person name="Flagg N."/>
            <person name="Forbes L.D."/>
            <person name="Fowler R.G."/>
            <person name="Fu Q."/>
            <person name="Gabisi R.A."/>
            <person name="Ganer J."/>
            <person name="Garbino Pronczuk A."/>
            <person name="Garcia R.M."/>
            <person name="Garner T."/>
            <person name="Garrett T.E."/>
            <person name="Gonzalez D.A."/>
            <person name="Hamid H."/>
            <person name="Hawkins E.S."/>
            <person name="Hirani K."/>
            <person name="Hogues M.E."/>
            <person name="Hollins B."/>
            <person name="Hsiao C.-H."/>
            <person name="Jabil R."/>
            <person name="James M.L."/>
            <person name="Jhangiani S.N."/>
            <person name="Johnson B."/>
            <person name="Johnson Q."/>
            <person name="Joshi V."/>
            <person name="Kalu J.B."/>
            <person name="Kam C."/>
            <person name="Kashfia A."/>
            <person name="Keebler J."/>
            <person name="Kisamo H."/>
            <person name="Kovar C.L."/>
            <person name="Lago L.A."/>
            <person name="Lai C.-Y."/>
            <person name="Laidlaw J."/>
            <person name="Lara F."/>
            <person name="Le T.-K."/>
            <person name="Lee S.L."/>
            <person name="Legall F.H."/>
            <person name="Lemon S.J."/>
            <person name="Lewis L.R."/>
            <person name="Li B."/>
            <person name="Liu Y."/>
            <person name="Liu Y.-S."/>
            <person name="Lopez J."/>
            <person name="Lozado R.J."/>
            <person name="Lu J."/>
            <person name="Madu R.C."/>
            <person name="Maheshwari M."/>
            <person name="Maheshwari R."/>
            <person name="Malloy K."/>
            <person name="Martinez E."/>
            <person name="Mathew T."/>
            <person name="Mercado I.C."/>
            <person name="Mercado C."/>
            <person name="Meyer B."/>
            <person name="Montgomery K."/>
            <person name="Morgan M.B."/>
            <person name="Munidasa M."/>
            <person name="Nazareth L.V."/>
            <person name="Nelson J."/>
            <person name="Ng B.M."/>
            <person name="Nguyen N.B."/>
            <person name="Nguyen P.Q."/>
            <person name="Nguyen T."/>
            <person name="Obregon M."/>
            <person name="Okwuonu G.O."/>
            <person name="Onwere C.G."/>
            <person name="Orozco G."/>
            <person name="Parra A."/>
            <person name="Patel S."/>
            <person name="Patil S."/>
            <person name="Perez A."/>
            <person name="Perez Y."/>
            <person name="Pham C."/>
            <person name="Primus E.L."/>
            <person name="Pu L.-L."/>
            <person name="Puazo M."/>
            <person name="Qin X."/>
            <person name="Quiroz J.B."/>
            <person name="Reese J."/>
            <person name="Richards S."/>
            <person name="Rives C.M."/>
            <person name="Robberts R."/>
            <person name="Ruiz S.J."/>
            <person name="Ruiz M.J."/>
            <person name="Santibanez J."/>
            <person name="Schneider B.W."/>
            <person name="Sisson I."/>
            <person name="Smith M."/>
            <person name="Sodergren E."/>
            <person name="Song X.-Z."/>
            <person name="Song B.B."/>
            <person name="Summersgill H."/>
            <person name="Thelus R."/>
            <person name="Thornton R.D."/>
            <person name="Trejos Z.Y."/>
            <person name="Usmani K."/>
            <person name="Vattathil S."/>
            <person name="Villasana D."/>
            <person name="Walker D.L."/>
            <person name="Wang S."/>
            <person name="Wang K."/>
            <person name="White C.S."/>
            <person name="Williams A.C."/>
            <person name="Williamson J."/>
            <person name="Wilson K."/>
            <person name="Woghiren I.O."/>
            <person name="Woodworth J.R."/>
            <person name="Worley K.C."/>
            <person name="Wright R.A."/>
            <person name="Wu W."/>
            <person name="Young L."/>
            <person name="Zhang L."/>
            <person name="Zhang J."/>
            <person name="Zhu Y."/>
            <person name="Muzny D.M."/>
            <person name="Weinstock G."/>
            <person name="Gibbs R.A."/>
        </authorList>
    </citation>
    <scope>NUCLEOTIDE SEQUENCE [LARGE SCALE GENOMIC DNA]</scope>
    <source>
        <strain evidence="3">LSR1</strain>
    </source>
</reference>
<dbReference type="EnsemblMetazoa" id="XM_029492024.1">
    <property type="protein sequence ID" value="XP_029347884.1"/>
    <property type="gene ID" value="LOC100571959"/>
</dbReference>
<dbReference type="GeneID" id="100571959"/>
<reference evidence="2" key="2">
    <citation type="submission" date="2022-06" db="UniProtKB">
        <authorList>
            <consortium name="EnsemblMetazoa"/>
        </authorList>
    </citation>
    <scope>IDENTIFICATION</scope>
</reference>
<dbReference type="AlphaFoldDB" id="A0A8R2NWK5"/>
<proteinExistence type="predicted"/>
<sequence length="296" mass="34581">MEAITRGIDAILKDWNDYLMDYPEFFSYIAAIIAPLLLTQNAFFDFNNLKDCCTSIRPDNSAKLFTEVLNKTVSSKETQNIKEQLGGILWIYKKWLASEYLPLDIFMPYNQINKYFENYRIGPFILSIAMYDQLKMADKNLQLDILDSWISTNISAEIIKCPQFMRALTIAIIIECLYSNVVYENFFDHHHVKLLIRYIHSEPLPDSEICAREVECLYGIQIVSAVFEYPEGMVLRLFHKLYQDCVLSKESFLTWKKDDKLNAGFDEDLETKNMTVLNSFFMHLELTDSDSDDAYE</sequence>
<feature type="domain" description="W2" evidence="1">
    <location>
        <begin position="213"/>
        <end position="293"/>
    </location>
</feature>
<dbReference type="Pfam" id="PF02020">
    <property type="entry name" value="W2"/>
    <property type="match status" value="1"/>
</dbReference>
<dbReference type="KEGG" id="api:100571959"/>
<dbReference type="SUPFAM" id="SSF48371">
    <property type="entry name" value="ARM repeat"/>
    <property type="match status" value="1"/>
</dbReference>
<dbReference type="InterPro" id="IPR016024">
    <property type="entry name" value="ARM-type_fold"/>
</dbReference>
<dbReference type="RefSeq" id="XP_029347884.1">
    <property type="nucleotide sequence ID" value="XM_029492024.1"/>
</dbReference>
<organism evidence="2 3">
    <name type="scientific">Acyrthosiphon pisum</name>
    <name type="common">Pea aphid</name>
    <dbReference type="NCBI Taxonomy" id="7029"/>
    <lineage>
        <taxon>Eukaryota</taxon>
        <taxon>Metazoa</taxon>
        <taxon>Ecdysozoa</taxon>
        <taxon>Arthropoda</taxon>
        <taxon>Hexapoda</taxon>
        <taxon>Insecta</taxon>
        <taxon>Pterygota</taxon>
        <taxon>Neoptera</taxon>
        <taxon>Paraneoptera</taxon>
        <taxon>Hemiptera</taxon>
        <taxon>Sternorrhyncha</taxon>
        <taxon>Aphidomorpha</taxon>
        <taxon>Aphidoidea</taxon>
        <taxon>Aphididae</taxon>
        <taxon>Macrosiphini</taxon>
        <taxon>Acyrthosiphon</taxon>
    </lineage>
</organism>